<protein>
    <submittedName>
        <fullName evidence="1">Uncharacterized protein</fullName>
    </submittedName>
</protein>
<sequence length="58" mass="7098">MKKMTKKQEAKLQELRNKVYGEYLQDDISTEESRISFAKDQEELRAFELELTRERRIF</sequence>
<evidence type="ECO:0000313" key="2">
    <source>
        <dbReference type="Proteomes" id="UP000671873"/>
    </source>
</evidence>
<gene>
    <name evidence="1" type="ORF">Ab1vBOLIVR5_gp11</name>
</gene>
<reference evidence="1 2" key="1">
    <citation type="submission" date="2020-03" db="EMBL/GenBank/DDBJ databases">
        <authorList>
            <person name="Holtappels D."/>
            <person name="Bomans J.P.J."/>
            <person name="Lavigne R."/>
            <person name="Wagemans J."/>
        </authorList>
    </citation>
    <scope>NUCLEOTIDE SEQUENCE [LARGE SCALE GENOMIC DNA]</scope>
    <source>
        <strain evidence="1 2">OLIVR5</strain>
    </source>
</reference>
<proteinExistence type="predicted"/>
<accession>A0A858MST1</accession>
<name>A0A858MST1_9CAUD</name>
<organism evidence="1 2">
    <name type="scientific">Agrobacterium phage OLIVR5</name>
    <dbReference type="NCBI Taxonomy" id="2723773"/>
    <lineage>
        <taxon>Viruses</taxon>
        <taxon>Duplodnaviria</taxon>
        <taxon>Heunggongvirae</taxon>
        <taxon>Uroviricota</taxon>
        <taxon>Caudoviricetes</taxon>
        <taxon>Pootjesviridae</taxon>
        <taxon>Heverleevirus</taxon>
        <taxon>Heverleevirus OLIVR5</taxon>
    </lineage>
</organism>
<evidence type="ECO:0000313" key="1">
    <source>
        <dbReference type="EMBL" id="QIW87659.1"/>
    </source>
</evidence>
<dbReference type="EMBL" id="MT234342">
    <property type="protein sequence ID" value="QIW87659.1"/>
    <property type="molecule type" value="Genomic_DNA"/>
</dbReference>
<keyword evidence="2" id="KW-1185">Reference proteome</keyword>
<dbReference type="Proteomes" id="UP000671873">
    <property type="component" value="Segment"/>
</dbReference>